<gene>
    <name evidence="2" type="primary">napL</name>
    <name evidence="2" type="ORF">ASUIS_0426</name>
</gene>
<dbReference type="GO" id="GO:0000462">
    <property type="term" value="P:maturation of SSU-rRNA from tricistronic rRNA transcript (SSU-rRNA, 5.8S rRNA, LSU-rRNA)"/>
    <property type="evidence" value="ECO:0007669"/>
    <property type="project" value="InterPro"/>
</dbReference>
<keyword evidence="3" id="KW-1185">Reference proteome</keyword>
<dbReference type="PANTHER" id="PTHR44163">
    <property type="entry name" value="U3 SMALL NUCLEOLAR RNA-ASSOCIATED PROTEIN 4 HOMOLOG"/>
    <property type="match status" value="1"/>
</dbReference>
<dbReference type="InterPro" id="IPR036322">
    <property type="entry name" value="WD40_repeat_dom_sf"/>
</dbReference>
<evidence type="ECO:0000256" key="1">
    <source>
        <dbReference type="SAM" id="SignalP"/>
    </source>
</evidence>
<evidence type="ECO:0000313" key="3">
    <source>
        <dbReference type="Proteomes" id="UP000263040"/>
    </source>
</evidence>
<accession>A0AAD0WQ06</accession>
<reference evidence="2 3" key="1">
    <citation type="submission" date="2018-08" db="EMBL/GenBank/DDBJ databases">
        <title>Complete genome of the Arcobacter suis type strain LMG 26152.</title>
        <authorList>
            <person name="Miller W.G."/>
            <person name="Yee E."/>
            <person name="Bono J.L."/>
        </authorList>
    </citation>
    <scope>NUCLEOTIDE SEQUENCE [LARGE SCALE GENOMIC DNA]</scope>
    <source>
        <strain evidence="2 3">CECT 7833</strain>
    </source>
</reference>
<feature type="chain" id="PRO_5042274226" evidence="1">
    <location>
        <begin position="21"/>
        <end position="319"/>
    </location>
</feature>
<dbReference type="GO" id="GO:0003723">
    <property type="term" value="F:RNA binding"/>
    <property type="evidence" value="ECO:0007669"/>
    <property type="project" value="TreeGrafter"/>
</dbReference>
<dbReference type="KEGG" id="asui:ASUIS_0426"/>
<protein>
    <submittedName>
        <fullName evidence="2">Nitrate reductase accessory protein</fullName>
    </submittedName>
</protein>
<dbReference type="SUPFAM" id="SSF50978">
    <property type="entry name" value="WD40 repeat-like"/>
    <property type="match status" value="1"/>
</dbReference>
<dbReference type="AlphaFoldDB" id="A0AAD0WQ06"/>
<organism evidence="2 3">
    <name type="scientific">Arcobacter suis CECT 7833</name>
    <dbReference type="NCBI Taxonomy" id="663365"/>
    <lineage>
        <taxon>Bacteria</taxon>
        <taxon>Pseudomonadati</taxon>
        <taxon>Campylobacterota</taxon>
        <taxon>Epsilonproteobacteria</taxon>
        <taxon>Campylobacterales</taxon>
        <taxon>Arcobacteraceae</taxon>
        <taxon>Arcobacter</taxon>
    </lineage>
</organism>
<dbReference type="InterPro" id="IPR046351">
    <property type="entry name" value="UTP4"/>
</dbReference>
<proteinExistence type="predicted"/>
<dbReference type="Gene3D" id="2.130.10.10">
    <property type="entry name" value="YVTN repeat-like/Quinoprotein amine dehydrogenase"/>
    <property type="match status" value="2"/>
</dbReference>
<name>A0AAD0WQ06_9BACT</name>
<dbReference type="PANTHER" id="PTHR44163:SF1">
    <property type="entry name" value="U3 SMALL NUCLEOLAR RNA-ASSOCIATED PROTEIN 4 HOMOLOG"/>
    <property type="match status" value="1"/>
</dbReference>
<dbReference type="Proteomes" id="UP000263040">
    <property type="component" value="Chromosome"/>
</dbReference>
<dbReference type="RefSeq" id="WP_118885499.1">
    <property type="nucleotide sequence ID" value="NZ_CP032100.1"/>
</dbReference>
<feature type="signal peptide" evidence="1">
    <location>
        <begin position="1"/>
        <end position="20"/>
    </location>
</feature>
<dbReference type="InterPro" id="IPR015943">
    <property type="entry name" value="WD40/YVTN_repeat-like_dom_sf"/>
</dbReference>
<evidence type="ECO:0000313" key="2">
    <source>
        <dbReference type="EMBL" id="AXX88933.1"/>
    </source>
</evidence>
<keyword evidence="1" id="KW-0732">Signal</keyword>
<sequence length="319" mass="36514">MKKFIFVFLSVFLYLPNISAKDLTPNYSLKTSGGVTDLVLKNENLYVATTDSSVDIFNINTKEKINSIKVPKIKDFMKDTIEARIYSIDVLENSVLILSQGESGGRNIDIYKNGKLNKIIEDKDRLFIAYAKFIDENHIVYALLSNQIYLYDIKNKKVVNEVQISQSKFSNFKLNEDKSKIVIADESGILTLLNTKDLNPIKRFDTLNLDNVFQVDMKKDIFITAGQDRRCAIYSLDERISYYKEGSFLIYSVALSPSGKLAAFASDEENNVTIFNTTTKENLYKLTQNKTTLTNILFINENEIFVSSDDEKINYYKLN</sequence>
<dbReference type="EMBL" id="CP032100">
    <property type="protein sequence ID" value="AXX88933.1"/>
    <property type="molecule type" value="Genomic_DNA"/>
</dbReference>